<dbReference type="Proteomes" id="UP000639772">
    <property type="component" value="Unassembled WGS sequence"/>
</dbReference>
<keyword evidence="2" id="KW-0732">Signal</keyword>
<dbReference type="EMBL" id="JADCNM010000176">
    <property type="protein sequence ID" value="KAG0449569.1"/>
    <property type="molecule type" value="Genomic_DNA"/>
</dbReference>
<dbReference type="Pfam" id="PF06697">
    <property type="entry name" value="DUF1191"/>
    <property type="match status" value="1"/>
</dbReference>
<dbReference type="GO" id="GO:0016020">
    <property type="term" value="C:membrane"/>
    <property type="evidence" value="ECO:0007669"/>
    <property type="project" value="TreeGrafter"/>
</dbReference>
<keyword evidence="1" id="KW-1133">Transmembrane helix</keyword>
<dbReference type="PANTHER" id="PTHR33512:SF1">
    <property type="entry name" value="PROTEIN, PUTATIVE (DUF1191)-RELATED"/>
    <property type="match status" value="1"/>
</dbReference>
<sequence length="297" mass="32579">MKRSATSCAFPVLILFLLLLHSASSAPSTKKSRRRLIDGVIRDAAFRSYPQHYKTGVPYEVALPPTLSFAAAHAVRFRAGRLREDGVAVAEFRLSPGLVAHPHVKRLLLVVQNLGNLSASLYFLSGYQLASPVLGLLIYDASKTESAELNATAAKEPIAVDFSWVDRDQERKEGKMCAVFQLDGRVELSTRVGGSLCVTKKLGHIALVEKARVEENGRRWKTIAAAVVAAAVAAGLLGLILVAMVKGKRKRWRMAEMERRAYENEALQVSMVGHVRAPTAPVVRTAPELEKEFMPPR</sequence>
<keyword evidence="1" id="KW-0812">Transmembrane</keyword>
<proteinExistence type="predicted"/>
<organism evidence="3 4">
    <name type="scientific">Vanilla planifolia</name>
    <name type="common">Vanilla</name>
    <dbReference type="NCBI Taxonomy" id="51239"/>
    <lineage>
        <taxon>Eukaryota</taxon>
        <taxon>Viridiplantae</taxon>
        <taxon>Streptophyta</taxon>
        <taxon>Embryophyta</taxon>
        <taxon>Tracheophyta</taxon>
        <taxon>Spermatophyta</taxon>
        <taxon>Magnoliopsida</taxon>
        <taxon>Liliopsida</taxon>
        <taxon>Asparagales</taxon>
        <taxon>Orchidaceae</taxon>
        <taxon>Vanilloideae</taxon>
        <taxon>Vanilleae</taxon>
        <taxon>Vanilla</taxon>
    </lineage>
</organism>
<evidence type="ECO:0000256" key="1">
    <source>
        <dbReference type="SAM" id="Phobius"/>
    </source>
</evidence>
<comment type="caution">
    <text evidence="3">The sequence shown here is derived from an EMBL/GenBank/DDBJ whole genome shotgun (WGS) entry which is preliminary data.</text>
</comment>
<keyword evidence="1" id="KW-0472">Membrane</keyword>
<feature type="signal peptide" evidence="2">
    <location>
        <begin position="1"/>
        <end position="25"/>
    </location>
</feature>
<name>A0A835PAL9_VANPL</name>
<dbReference type="InterPro" id="IPR010605">
    <property type="entry name" value="DUF1191"/>
</dbReference>
<evidence type="ECO:0000256" key="2">
    <source>
        <dbReference type="SAM" id="SignalP"/>
    </source>
</evidence>
<dbReference type="PANTHER" id="PTHR33512">
    <property type="entry name" value="PROTEIN, PUTATIVE (DUF1191)-RELATED"/>
    <property type="match status" value="1"/>
</dbReference>
<reference evidence="3 4" key="1">
    <citation type="journal article" date="2020" name="Nat. Food">
        <title>A phased Vanilla planifolia genome enables genetic improvement of flavour and production.</title>
        <authorList>
            <person name="Hasing T."/>
            <person name="Tang H."/>
            <person name="Brym M."/>
            <person name="Khazi F."/>
            <person name="Huang T."/>
            <person name="Chambers A.H."/>
        </authorList>
    </citation>
    <scope>NUCLEOTIDE SEQUENCE [LARGE SCALE GENOMIC DNA]</scope>
    <source>
        <tissue evidence="3">Leaf</tissue>
    </source>
</reference>
<feature type="transmembrane region" description="Helical" evidence="1">
    <location>
        <begin position="223"/>
        <end position="245"/>
    </location>
</feature>
<dbReference type="OrthoDB" id="1101105at2759"/>
<evidence type="ECO:0000313" key="3">
    <source>
        <dbReference type="EMBL" id="KAG0449569.1"/>
    </source>
</evidence>
<feature type="chain" id="PRO_5032607826" evidence="2">
    <location>
        <begin position="26"/>
        <end position="297"/>
    </location>
</feature>
<gene>
    <name evidence="3" type="ORF">HPP92_027240</name>
</gene>
<protein>
    <submittedName>
        <fullName evidence="3">Uncharacterized protein</fullName>
    </submittedName>
</protein>
<accession>A0A835PAL9</accession>
<dbReference type="AlphaFoldDB" id="A0A835PAL9"/>
<evidence type="ECO:0000313" key="4">
    <source>
        <dbReference type="Proteomes" id="UP000639772"/>
    </source>
</evidence>